<reference evidence="1" key="2">
    <citation type="submission" date="2023-06" db="EMBL/GenBank/DDBJ databases">
        <authorList>
            <consortium name="Lawrence Berkeley National Laboratory"/>
            <person name="Haridas S."/>
            <person name="Hensen N."/>
            <person name="Bonometti L."/>
            <person name="Westerberg I."/>
            <person name="Brannstrom I.O."/>
            <person name="Guillou S."/>
            <person name="Cros-Aarteil S."/>
            <person name="Calhoun S."/>
            <person name="Kuo A."/>
            <person name="Mondo S."/>
            <person name="Pangilinan J."/>
            <person name="Riley R."/>
            <person name="Labutti K."/>
            <person name="Andreopoulos B."/>
            <person name="Lipzen A."/>
            <person name="Chen C."/>
            <person name="Yanf M."/>
            <person name="Daum C."/>
            <person name="Ng V."/>
            <person name="Clum A."/>
            <person name="Steindorff A."/>
            <person name="Ohm R."/>
            <person name="Martin F."/>
            <person name="Silar P."/>
            <person name="Natvig D."/>
            <person name="Lalanne C."/>
            <person name="Gautier V."/>
            <person name="Ament-Velasquez S.L."/>
            <person name="Kruys A."/>
            <person name="Hutchinson M.I."/>
            <person name="Powell A.J."/>
            <person name="Barry K."/>
            <person name="Miller A.N."/>
            <person name="Grigoriev I.V."/>
            <person name="Debuchy R."/>
            <person name="Gladieux P."/>
            <person name="Thoren M.H."/>
            <person name="Johannesson H."/>
        </authorList>
    </citation>
    <scope>NUCLEOTIDE SEQUENCE</scope>
    <source>
        <strain evidence="1">CBS 955.72</strain>
    </source>
</reference>
<keyword evidence="2" id="KW-1185">Reference proteome</keyword>
<protein>
    <submittedName>
        <fullName evidence="1">Uncharacterized protein</fullName>
    </submittedName>
</protein>
<dbReference type="Proteomes" id="UP001275084">
    <property type="component" value="Unassembled WGS sequence"/>
</dbReference>
<reference evidence="1" key="1">
    <citation type="journal article" date="2023" name="Mol. Phylogenet. Evol.">
        <title>Genome-scale phylogeny and comparative genomics of the fungal order Sordariales.</title>
        <authorList>
            <person name="Hensen N."/>
            <person name="Bonometti L."/>
            <person name="Westerberg I."/>
            <person name="Brannstrom I.O."/>
            <person name="Guillou S."/>
            <person name="Cros-Aarteil S."/>
            <person name="Calhoun S."/>
            <person name="Haridas S."/>
            <person name="Kuo A."/>
            <person name="Mondo S."/>
            <person name="Pangilinan J."/>
            <person name="Riley R."/>
            <person name="LaButti K."/>
            <person name="Andreopoulos B."/>
            <person name="Lipzen A."/>
            <person name="Chen C."/>
            <person name="Yan M."/>
            <person name="Daum C."/>
            <person name="Ng V."/>
            <person name="Clum A."/>
            <person name="Steindorff A."/>
            <person name="Ohm R.A."/>
            <person name="Martin F."/>
            <person name="Silar P."/>
            <person name="Natvig D.O."/>
            <person name="Lalanne C."/>
            <person name="Gautier V."/>
            <person name="Ament-Velasquez S.L."/>
            <person name="Kruys A."/>
            <person name="Hutchinson M.I."/>
            <person name="Powell A.J."/>
            <person name="Barry K."/>
            <person name="Miller A.N."/>
            <person name="Grigoriev I.V."/>
            <person name="Debuchy R."/>
            <person name="Gladieux P."/>
            <person name="Hiltunen Thoren M."/>
            <person name="Johannesson H."/>
        </authorList>
    </citation>
    <scope>NUCLEOTIDE SEQUENCE</scope>
    <source>
        <strain evidence="1">CBS 955.72</strain>
    </source>
</reference>
<evidence type="ECO:0000313" key="1">
    <source>
        <dbReference type="EMBL" id="KAK3360610.1"/>
    </source>
</evidence>
<dbReference type="EMBL" id="JAUIQD010000002">
    <property type="protein sequence ID" value="KAK3360610.1"/>
    <property type="molecule type" value="Genomic_DNA"/>
</dbReference>
<sequence>MDLLPCPTSPIPVDSEPYLPWAEKWDGGPFLSFDECKEVAYVPKLLQQQLSDIQEVRWPTIDEARNIGAFYQTWFFFGLLAEFYSLNQMEDGTLLRNETEISGELDSLYDRSV</sequence>
<accession>A0AAJ0HST8</accession>
<dbReference type="AlphaFoldDB" id="A0AAJ0HST8"/>
<comment type="caution">
    <text evidence="1">The sequence shown here is derived from an EMBL/GenBank/DDBJ whole genome shotgun (WGS) entry which is preliminary data.</text>
</comment>
<gene>
    <name evidence="1" type="ORF">B0T25DRAFT_535998</name>
</gene>
<evidence type="ECO:0000313" key="2">
    <source>
        <dbReference type="Proteomes" id="UP001275084"/>
    </source>
</evidence>
<proteinExistence type="predicted"/>
<name>A0AAJ0HST8_9PEZI</name>
<organism evidence="1 2">
    <name type="scientific">Lasiosphaeria hispida</name>
    <dbReference type="NCBI Taxonomy" id="260671"/>
    <lineage>
        <taxon>Eukaryota</taxon>
        <taxon>Fungi</taxon>
        <taxon>Dikarya</taxon>
        <taxon>Ascomycota</taxon>
        <taxon>Pezizomycotina</taxon>
        <taxon>Sordariomycetes</taxon>
        <taxon>Sordariomycetidae</taxon>
        <taxon>Sordariales</taxon>
        <taxon>Lasiosphaeriaceae</taxon>
        <taxon>Lasiosphaeria</taxon>
    </lineage>
</organism>